<name>A0ABQ9GKS8_9NEOP</name>
<sequence>MSCCFVSRWSKSFRPWLPLGLAPPHPSTGHITAPGESLSLLHPPSTLHAGHPNTNGIRLERASQKQSSDTHKTPYDRVKRLQERKLNIKVSERVNSRAAQFSCLGFKARGGNYRSRLRNMRSEKSASFSPEARTICGCQLCGRLMKGLSVETGPGGRLYNGAGHLIERLVIRWVSAGESGSHGDLAASQQVLSRSRCSSGCYTPFTATSSHSPGALLNDLVVICKSSVLNVAVVERCSWVIVTSSARDWRRGHGIIYTPIRVIEVNMERRRNDGGGETGNPLRKPADERRRAARFPLAKIVE</sequence>
<accession>A0ABQ9GKS8</accession>
<evidence type="ECO:0000313" key="2">
    <source>
        <dbReference type="Proteomes" id="UP001159363"/>
    </source>
</evidence>
<gene>
    <name evidence="1" type="ORF">PR048_026235</name>
</gene>
<comment type="caution">
    <text evidence="1">The sequence shown here is derived from an EMBL/GenBank/DDBJ whole genome shotgun (WGS) entry which is preliminary data.</text>
</comment>
<dbReference type="Proteomes" id="UP001159363">
    <property type="component" value="Chromosome 10"/>
</dbReference>
<proteinExistence type="predicted"/>
<dbReference type="EMBL" id="JARBHB010000011">
    <property type="protein sequence ID" value="KAJ8872627.1"/>
    <property type="molecule type" value="Genomic_DNA"/>
</dbReference>
<organism evidence="1 2">
    <name type="scientific">Dryococelus australis</name>
    <dbReference type="NCBI Taxonomy" id="614101"/>
    <lineage>
        <taxon>Eukaryota</taxon>
        <taxon>Metazoa</taxon>
        <taxon>Ecdysozoa</taxon>
        <taxon>Arthropoda</taxon>
        <taxon>Hexapoda</taxon>
        <taxon>Insecta</taxon>
        <taxon>Pterygota</taxon>
        <taxon>Neoptera</taxon>
        <taxon>Polyneoptera</taxon>
        <taxon>Phasmatodea</taxon>
        <taxon>Verophasmatodea</taxon>
        <taxon>Anareolatae</taxon>
        <taxon>Phasmatidae</taxon>
        <taxon>Eurycanthinae</taxon>
        <taxon>Dryococelus</taxon>
    </lineage>
</organism>
<keyword evidence="2" id="KW-1185">Reference proteome</keyword>
<evidence type="ECO:0000313" key="1">
    <source>
        <dbReference type="EMBL" id="KAJ8872627.1"/>
    </source>
</evidence>
<protein>
    <submittedName>
        <fullName evidence="1">Uncharacterized protein</fullName>
    </submittedName>
</protein>
<reference evidence="1 2" key="1">
    <citation type="submission" date="2023-02" db="EMBL/GenBank/DDBJ databases">
        <title>LHISI_Scaffold_Assembly.</title>
        <authorList>
            <person name="Stuart O.P."/>
            <person name="Cleave R."/>
            <person name="Magrath M.J.L."/>
            <person name="Mikheyev A.S."/>
        </authorList>
    </citation>
    <scope>NUCLEOTIDE SEQUENCE [LARGE SCALE GENOMIC DNA]</scope>
    <source>
        <strain evidence="1">Daus_M_001</strain>
        <tissue evidence="1">Leg muscle</tissue>
    </source>
</reference>